<gene>
    <name evidence="2" type="ORF">BDZ85DRAFT_252553</name>
</gene>
<evidence type="ECO:0000313" key="3">
    <source>
        <dbReference type="Proteomes" id="UP000799538"/>
    </source>
</evidence>
<organism evidence="2 3">
    <name type="scientific">Elsinoe ampelina</name>
    <dbReference type="NCBI Taxonomy" id="302913"/>
    <lineage>
        <taxon>Eukaryota</taxon>
        <taxon>Fungi</taxon>
        <taxon>Dikarya</taxon>
        <taxon>Ascomycota</taxon>
        <taxon>Pezizomycotina</taxon>
        <taxon>Dothideomycetes</taxon>
        <taxon>Dothideomycetidae</taxon>
        <taxon>Myriangiales</taxon>
        <taxon>Elsinoaceae</taxon>
        <taxon>Elsinoe</taxon>
    </lineage>
</organism>
<feature type="region of interest" description="Disordered" evidence="1">
    <location>
        <begin position="57"/>
        <end position="83"/>
    </location>
</feature>
<accession>A0A6A6G2Q0</accession>
<dbReference type="AlphaFoldDB" id="A0A6A6G2Q0"/>
<feature type="compositionally biased region" description="Polar residues" evidence="1">
    <location>
        <begin position="252"/>
        <end position="262"/>
    </location>
</feature>
<protein>
    <submittedName>
        <fullName evidence="2">Uncharacterized protein</fullName>
    </submittedName>
</protein>
<sequence length="467" mass="50284">MVGERLSALSRQAWFSEHPDRWMEYEDFRGIGLEEKNIAKSIWISIHPWATKSRIKFQEPSEAERSRMLTSARPSQQSSMGPLGGDHMITVPPMLAMDAPEALAVEEQQLRPRKRGYQMRQSRLLTFFSPSQQAISRDEIGSVPTAAIHLTGANAVAVSRTRPPRRGAVLDPHDHHGSCILGCSHSGVESVAATDSSNVTGPAPDLLGPVPGTSHTSSSFGAISAYIPAAGAASAAESAPLAEGMRRAPQVGPSTATHTTHQSSRRNSDTPTGLGGVPVSRSGPGDARISANLPDPARATAKTTEKPMGISDIPRRRVSLFVSGKDVNIARISSLMAFPTPTVDQNEPKDNQVEQFHQALRRKRPADDSEGDMANLAYKIRRLECGVSDRHTAELQAPQPDKQRAALVSTAAGPLTNLAIEGRVPKTIDNPFGLNHKEILDACLLSQRVREWMGFGNMQSGSSVVST</sequence>
<keyword evidence="3" id="KW-1185">Reference proteome</keyword>
<evidence type="ECO:0000256" key="1">
    <source>
        <dbReference type="SAM" id="MobiDB-lite"/>
    </source>
</evidence>
<feature type="compositionally biased region" description="Polar residues" evidence="1">
    <location>
        <begin position="68"/>
        <end position="80"/>
    </location>
</feature>
<proteinExistence type="predicted"/>
<feature type="compositionally biased region" description="Basic and acidic residues" evidence="1">
    <location>
        <begin position="57"/>
        <end position="67"/>
    </location>
</feature>
<dbReference type="EMBL" id="ML992515">
    <property type="protein sequence ID" value="KAF2219710.1"/>
    <property type="molecule type" value="Genomic_DNA"/>
</dbReference>
<evidence type="ECO:0000313" key="2">
    <source>
        <dbReference type="EMBL" id="KAF2219710.1"/>
    </source>
</evidence>
<name>A0A6A6G2Q0_9PEZI</name>
<dbReference type="OrthoDB" id="10611097at2759"/>
<feature type="region of interest" description="Disordered" evidence="1">
    <location>
        <begin position="194"/>
        <end position="217"/>
    </location>
</feature>
<dbReference type="Proteomes" id="UP000799538">
    <property type="component" value="Unassembled WGS sequence"/>
</dbReference>
<feature type="region of interest" description="Disordered" evidence="1">
    <location>
        <begin position="238"/>
        <end position="306"/>
    </location>
</feature>
<reference evidence="3" key="1">
    <citation type="journal article" date="2020" name="Stud. Mycol.">
        <title>101 Dothideomycetes genomes: A test case for predicting lifestyles and emergence of pathogens.</title>
        <authorList>
            <person name="Haridas S."/>
            <person name="Albert R."/>
            <person name="Binder M."/>
            <person name="Bloem J."/>
            <person name="LaButti K."/>
            <person name="Salamov A."/>
            <person name="Andreopoulos B."/>
            <person name="Baker S."/>
            <person name="Barry K."/>
            <person name="Bills G."/>
            <person name="Bluhm B."/>
            <person name="Cannon C."/>
            <person name="Castanera R."/>
            <person name="Culley D."/>
            <person name="Daum C."/>
            <person name="Ezra D."/>
            <person name="Gonzalez J."/>
            <person name="Henrissat B."/>
            <person name="Kuo A."/>
            <person name="Liang C."/>
            <person name="Lipzen A."/>
            <person name="Lutzoni F."/>
            <person name="Magnuson J."/>
            <person name="Mondo S."/>
            <person name="Nolan M."/>
            <person name="Ohm R."/>
            <person name="Pangilinan J."/>
            <person name="Park H.-J."/>
            <person name="Ramirez L."/>
            <person name="Alfaro M."/>
            <person name="Sun H."/>
            <person name="Tritt A."/>
            <person name="Yoshinaga Y."/>
            <person name="Zwiers L.-H."/>
            <person name="Turgeon B."/>
            <person name="Goodwin S."/>
            <person name="Spatafora J."/>
            <person name="Crous P."/>
            <person name="Grigoriev I."/>
        </authorList>
    </citation>
    <scope>NUCLEOTIDE SEQUENCE [LARGE SCALE GENOMIC DNA]</scope>
    <source>
        <strain evidence="3">CECT 20119</strain>
    </source>
</reference>